<gene>
    <name evidence="2" type="ORF">F5878DRAFT_667649</name>
</gene>
<name>A0AA38U9M8_9AGAR</name>
<feature type="compositionally biased region" description="Polar residues" evidence="1">
    <location>
        <begin position="86"/>
        <end position="108"/>
    </location>
</feature>
<evidence type="ECO:0000313" key="3">
    <source>
        <dbReference type="Proteomes" id="UP001163846"/>
    </source>
</evidence>
<organism evidence="2 3">
    <name type="scientific">Lentinula raphanica</name>
    <dbReference type="NCBI Taxonomy" id="153919"/>
    <lineage>
        <taxon>Eukaryota</taxon>
        <taxon>Fungi</taxon>
        <taxon>Dikarya</taxon>
        <taxon>Basidiomycota</taxon>
        <taxon>Agaricomycotina</taxon>
        <taxon>Agaricomycetes</taxon>
        <taxon>Agaricomycetidae</taxon>
        <taxon>Agaricales</taxon>
        <taxon>Marasmiineae</taxon>
        <taxon>Omphalotaceae</taxon>
        <taxon>Lentinula</taxon>
    </lineage>
</organism>
<protein>
    <submittedName>
        <fullName evidence="2">Uncharacterized protein</fullName>
    </submittedName>
</protein>
<keyword evidence="3" id="KW-1185">Reference proteome</keyword>
<dbReference type="Proteomes" id="UP001163846">
    <property type="component" value="Unassembled WGS sequence"/>
</dbReference>
<evidence type="ECO:0000313" key="2">
    <source>
        <dbReference type="EMBL" id="KAJ3831347.1"/>
    </source>
</evidence>
<reference evidence="2" key="1">
    <citation type="submission" date="2022-08" db="EMBL/GenBank/DDBJ databases">
        <authorList>
            <consortium name="DOE Joint Genome Institute"/>
            <person name="Min B."/>
            <person name="Riley R."/>
            <person name="Sierra-Patev S."/>
            <person name="Naranjo-Ortiz M."/>
            <person name="Looney B."/>
            <person name="Konkel Z."/>
            <person name="Slot J.C."/>
            <person name="Sakamoto Y."/>
            <person name="Steenwyk J.L."/>
            <person name="Rokas A."/>
            <person name="Carro J."/>
            <person name="Camarero S."/>
            <person name="Ferreira P."/>
            <person name="Molpeceres G."/>
            <person name="Ruiz-Duenas F.J."/>
            <person name="Serrano A."/>
            <person name="Henrissat B."/>
            <person name="Drula E."/>
            <person name="Hughes K.W."/>
            <person name="Mata J.L."/>
            <person name="Ishikawa N.K."/>
            <person name="Vargas-Isla R."/>
            <person name="Ushijima S."/>
            <person name="Smith C.A."/>
            <person name="Ahrendt S."/>
            <person name="Andreopoulos W."/>
            <person name="He G."/>
            <person name="Labutti K."/>
            <person name="Lipzen A."/>
            <person name="Ng V."/>
            <person name="Sandor L."/>
            <person name="Barry K."/>
            <person name="Martinez A.T."/>
            <person name="Xiao Y."/>
            <person name="Gibbons J.G."/>
            <person name="Terashima K."/>
            <person name="Hibbett D.S."/>
            <person name="Grigoriev I.V."/>
        </authorList>
    </citation>
    <scope>NUCLEOTIDE SEQUENCE</scope>
    <source>
        <strain evidence="2">TFB9207</strain>
    </source>
</reference>
<feature type="compositionally biased region" description="Polar residues" evidence="1">
    <location>
        <begin position="1"/>
        <end position="11"/>
    </location>
</feature>
<dbReference type="EMBL" id="MU807554">
    <property type="protein sequence ID" value="KAJ3831347.1"/>
    <property type="molecule type" value="Genomic_DNA"/>
</dbReference>
<feature type="region of interest" description="Disordered" evidence="1">
    <location>
        <begin position="1"/>
        <end position="56"/>
    </location>
</feature>
<proteinExistence type="predicted"/>
<feature type="region of interest" description="Disordered" evidence="1">
    <location>
        <begin position="68"/>
        <end position="126"/>
    </location>
</feature>
<sequence length="126" mass="13589">MTSKKYSQSFSDAGGFSHYVGGGDGYSGVYEGEGKGGGGESVTMYRPSPHKRRDTSWRVWGETSRFLPELPVDQPSGTIIDPAHLSPQQNPSSTDSTRLLQPQPSGLHTISLEAPPMDSFEEAARS</sequence>
<accession>A0AA38U9M8</accession>
<evidence type="ECO:0000256" key="1">
    <source>
        <dbReference type="SAM" id="MobiDB-lite"/>
    </source>
</evidence>
<comment type="caution">
    <text evidence="2">The sequence shown here is derived from an EMBL/GenBank/DDBJ whole genome shotgun (WGS) entry which is preliminary data.</text>
</comment>
<dbReference type="AlphaFoldDB" id="A0AA38U9M8"/>